<proteinExistence type="predicted"/>
<gene>
    <name evidence="1" type="ORF">H9851_03560</name>
</gene>
<evidence type="ECO:0000313" key="1">
    <source>
        <dbReference type="EMBL" id="HIX50340.1"/>
    </source>
</evidence>
<comment type="caution">
    <text evidence="1">The sequence shown here is derived from an EMBL/GenBank/DDBJ whole genome shotgun (WGS) entry which is preliminary data.</text>
</comment>
<evidence type="ECO:0000313" key="2">
    <source>
        <dbReference type="Proteomes" id="UP000886847"/>
    </source>
</evidence>
<dbReference type="Proteomes" id="UP000886847">
    <property type="component" value="Unassembled WGS sequence"/>
</dbReference>
<reference evidence="1" key="2">
    <citation type="submission" date="2021-04" db="EMBL/GenBank/DDBJ databases">
        <authorList>
            <person name="Gilroy R."/>
        </authorList>
    </citation>
    <scope>NUCLEOTIDE SEQUENCE</scope>
    <source>
        <strain evidence="1">2189</strain>
    </source>
</reference>
<dbReference type="EMBL" id="DXEW01000019">
    <property type="protein sequence ID" value="HIX50340.1"/>
    <property type="molecule type" value="Genomic_DNA"/>
</dbReference>
<protein>
    <submittedName>
        <fullName evidence="1">Uncharacterized protein</fullName>
    </submittedName>
</protein>
<sequence>MSALDCAAQSEFSSSRHVLRARLYQNAANSPFLHEPHVCGNWGRFSRSVVLERASIFSKATAPASEAGSTHAYYIYEKIFEQTKIFSVSLKNTPPSALWAERPEFSSSRHIFKGTPLSKCREFTFPA</sequence>
<dbReference type="AlphaFoldDB" id="A0A9D1W150"/>
<organism evidence="1 2">
    <name type="scientific">Candidatus Borkfalkia faecavium</name>
    <dbReference type="NCBI Taxonomy" id="2838508"/>
    <lineage>
        <taxon>Bacteria</taxon>
        <taxon>Bacillati</taxon>
        <taxon>Bacillota</taxon>
        <taxon>Clostridia</taxon>
        <taxon>Christensenellales</taxon>
        <taxon>Christensenellaceae</taxon>
        <taxon>Candidatus Borkfalkia</taxon>
    </lineage>
</organism>
<reference evidence="1" key="1">
    <citation type="journal article" date="2021" name="PeerJ">
        <title>Extensive microbial diversity within the chicken gut microbiome revealed by metagenomics and culture.</title>
        <authorList>
            <person name="Gilroy R."/>
            <person name="Ravi A."/>
            <person name="Getino M."/>
            <person name="Pursley I."/>
            <person name="Horton D.L."/>
            <person name="Alikhan N.F."/>
            <person name="Baker D."/>
            <person name="Gharbi K."/>
            <person name="Hall N."/>
            <person name="Watson M."/>
            <person name="Adriaenssens E.M."/>
            <person name="Foster-Nyarko E."/>
            <person name="Jarju S."/>
            <person name="Secka A."/>
            <person name="Antonio M."/>
            <person name="Oren A."/>
            <person name="Chaudhuri R.R."/>
            <person name="La Ragione R."/>
            <person name="Hildebrand F."/>
            <person name="Pallen M.J."/>
        </authorList>
    </citation>
    <scope>NUCLEOTIDE SEQUENCE</scope>
    <source>
        <strain evidence="1">2189</strain>
    </source>
</reference>
<accession>A0A9D1W150</accession>
<name>A0A9D1W150_9FIRM</name>